<dbReference type="Proteomes" id="UP001497516">
    <property type="component" value="Chromosome 2"/>
</dbReference>
<organism evidence="2 3">
    <name type="scientific">Linum trigynum</name>
    <dbReference type="NCBI Taxonomy" id="586398"/>
    <lineage>
        <taxon>Eukaryota</taxon>
        <taxon>Viridiplantae</taxon>
        <taxon>Streptophyta</taxon>
        <taxon>Embryophyta</taxon>
        <taxon>Tracheophyta</taxon>
        <taxon>Spermatophyta</taxon>
        <taxon>Magnoliopsida</taxon>
        <taxon>eudicotyledons</taxon>
        <taxon>Gunneridae</taxon>
        <taxon>Pentapetalae</taxon>
        <taxon>rosids</taxon>
        <taxon>fabids</taxon>
        <taxon>Malpighiales</taxon>
        <taxon>Linaceae</taxon>
        <taxon>Linum</taxon>
    </lineage>
</organism>
<evidence type="ECO:0000256" key="1">
    <source>
        <dbReference type="SAM" id="MobiDB-lite"/>
    </source>
</evidence>
<name>A0AAV2DFB9_9ROSI</name>
<evidence type="ECO:0000313" key="2">
    <source>
        <dbReference type="EMBL" id="CAL1371806.1"/>
    </source>
</evidence>
<gene>
    <name evidence="2" type="ORF">LTRI10_LOCUS13849</name>
</gene>
<protein>
    <submittedName>
        <fullName evidence="2">Uncharacterized protein</fullName>
    </submittedName>
</protein>
<dbReference type="AlphaFoldDB" id="A0AAV2DFB9"/>
<keyword evidence="3" id="KW-1185">Reference proteome</keyword>
<evidence type="ECO:0000313" key="3">
    <source>
        <dbReference type="Proteomes" id="UP001497516"/>
    </source>
</evidence>
<sequence>MIIKIPGPFRVRKNMKGKWGGQSTDVKTNCTHPSDVKQEAFNILPINSGGSMREMGEFADGKGHIMTSGEQVLKCTHNLTIKSPIGRNRAINKDEMSHGRDRRGHQGLIHMKPV</sequence>
<proteinExistence type="predicted"/>
<accession>A0AAV2DFB9</accession>
<feature type="region of interest" description="Disordered" evidence="1">
    <location>
        <begin position="84"/>
        <end position="114"/>
    </location>
</feature>
<dbReference type="EMBL" id="OZ034815">
    <property type="protein sequence ID" value="CAL1371806.1"/>
    <property type="molecule type" value="Genomic_DNA"/>
</dbReference>
<reference evidence="2 3" key="1">
    <citation type="submission" date="2024-04" db="EMBL/GenBank/DDBJ databases">
        <authorList>
            <person name="Fracassetti M."/>
        </authorList>
    </citation>
    <scope>NUCLEOTIDE SEQUENCE [LARGE SCALE GENOMIC DNA]</scope>
</reference>